<gene>
    <name evidence="5" type="ORF">AMELA_G00226310</name>
</gene>
<dbReference type="AlphaFoldDB" id="A0A7J6A2E1"/>
<dbReference type="PANTHER" id="PTHR24251">
    <property type="entry name" value="OVOCHYMASE-RELATED"/>
    <property type="match status" value="1"/>
</dbReference>
<proteinExistence type="predicted"/>
<reference evidence="5 6" key="1">
    <citation type="submission" date="2020-02" db="EMBL/GenBank/DDBJ databases">
        <title>A chromosome-scale genome assembly of the black bullhead catfish (Ameiurus melas).</title>
        <authorList>
            <person name="Wen M."/>
            <person name="Zham M."/>
            <person name="Cabau C."/>
            <person name="Klopp C."/>
            <person name="Donnadieu C."/>
            <person name="Roques C."/>
            <person name="Bouchez O."/>
            <person name="Lampietro C."/>
            <person name="Jouanno E."/>
            <person name="Herpin A."/>
            <person name="Louis A."/>
            <person name="Berthelot C."/>
            <person name="Parey E."/>
            <person name="Roest-Crollius H."/>
            <person name="Braasch I."/>
            <person name="Postlethwait J."/>
            <person name="Robinson-Rechavi M."/>
            <person name="Echchiki A."/>
            <person name="Begum T."/>
            <person name="Montfort J."/>
            <person name="Schartl M."/>
            <person name="Bobe J."/>
            <person name="Guiguen Y."/>
        </authorList>
    </citation>
    <scope>NUCLEOTIDE SEQUENCE [LARGE SCALE GENOMIC DNA]</scope>
    <source>
        <strain evidence="5">M_S1</strain>
        <tissue evidence="5">Blood</tissue>
    </source>
</reference>
<sequence>MPDSIVSVTHQMWLHLESDEPVDSTGLRINYKAPCGGHFTAPVGVILSPGWPGYYKDSLSCEWVIEAEPGHSIKLSFDSYLVLQENKDTESLMWTSARIETAGCTPPCARCSLG</sequence>
<dbReference type="Proteomes" id="UP000593565">
    <property type="component" value="Unassembled WGS sequence"/>
</dbReference>
<feature type="domain" description="CUB" evidence="4">
    <location>
        <begin position="35"/>
        <end position="114"/>
    </location>
</feature>
<evidence type="ECO:0000313" key="5">
    <source>
        <dbReference type="EMBL" id="KAF4076077.1"/>
    </source>
</evidence>
<evidence type="ECO:0000256" key="1">
    <source>
        <dbReference type="ARBA" id="ARBA00022737"/>
    </source>
</evidence>
<organism evidence="5 6">
    <name type="scientific">Ameiurus melas</name>
    <name type="common">Black bullhead</name>
    <name type="synonym">Silurus melas</name>
    <dbReference type="NCBI Taxonomy" id="219545"/>
    <lineage>
        <taxon>Eukaryota</taxon>
        <taxon>Metazoa</taxon>
        <taxon>Chordata</taxon>
        <taxon>Craniata</taxon>
        <taxon>Vertebrata</taxon>
        <taxon>Euteleostomi</taxon>
        <taxon>Actinopterygii</taxon>
        <taxon>Neopterygii</taxon>
        <taxon>Teleostei</taxon>
        <taxon>Ostariophysi</taxon>
        <taxon>Siluriformes</taxon>
        <taxon>Ictaluridae</taxon>
        <taxon>Ameiurus</taxon>
    </lineage>
</organism>
<evidence type="ECO:0000256" key="3">
    <source>
        <dbReference type="PROSITE-ProRule" id="PRU00059"/>
    </source>
</evidence>
<keyword evidence="2" id="KW-1015">Disulfide bond</keyword>
<name>A0A7J6A2E1_AMEME</name>
<evidence type="ECO:0000256" key="2">
    <source>
        <dbReference type="ARBA" id="ARBA00023157"/>
    </source>
</evidence>
<keyword evidence="1" id="KW-0677">Repeat</keyword>
<dbReference type="InterPro" id="IPR000859">
    <property type="entry name" value="CUB_dom"/>
</dbReference>
<protein>
    <recommendedName>
        <fullName evidence="4">CUB domain-containing protein</fullName>
    </recommendedName>
</protein>
<dbReference type="InterPro" id="IPR035914">
    <property type="entry name" value="Sperma_CUB_dom_sf"/>
</dbReference>
<comment type="caution">
    <text evidence="5">The sequence shown here is derived from an EMBL/GenBank/DDBJ whole genome shotgun (WGS) entry which is preliminary data.</text>
</comment>
<dbReference type="Gene3D" id="2.60.120.290">
    <property type="entry name" value="Spermadhesin, CUB domain"/>
    <property type="match status" value="1"/>
</dbReference>
<evidence type="ECO:0000259" key="4">
    <source>
        <dbReference type="PROSITE" id="PS01180"/>
    </source>
</evidence>
<evidence type="ECO:0000313" key="6">
    <source>
        <dbReference type="Proteomes" id="UP000593565"/>
    </source>
</evidence>
<comment type="caution">
    <text evidence="3">Lacks conserved residue(s) required for the propagation of feature annotation.</text>
</comment>
<accession>A0A7J6A2E1</accession>
<dbReference type="EMBL" id="JAAGNN010000020">
    <property type="protein sequence ID" value="KAF4076077.1"/>
    <property type="molecule type" value="Genomic_DNA"/>
</dbReference>
<dbReference type="CDD" id="cd00041">
    <property type="entry name" value="CUB"/>
    <property type="match status" value="1"/>
</dbReference>
<dbReference type="PANTHER" id="PTHR24251:SF37">
    <property type="entry name" value="CUB DOMAIN-CONTAINING PROTEIN"/>
    <property type="match status" value="1"/>
</dbReference>
<dbReference type="SUPFAM" id="SSF49854">
    <property type="entry name" value="Spermadhesin, CUB domain"/>
    <property type="match status" value="1"/>
</dbReference>
<dbReference type="Pfam" id="PF00431">
    <property type="entry name" value="CUB"/>
    <property type="match status" value="1"/>
</dbReference>
<keyword evidence="6" id="KW-1185">Reference proteome</keyword>
<dbReference type="PROSITE" id="PS01180">
    <property type="entry name" value="CUB"/>
    <property type="match status" value="1"/>
</dbReference>